<dbReference type="NCBIfam" id="TIGR01552">
    <property type="entry name" value="phd_fam"/>
    <property type="match status" value="1"/>
</dbReference>
<protein>
    <submittedName>
        <fullName evidence="3">Type II toxin-antitoxin system prevent-host-death family antitoxin</fullName>
    </submittedName>
</protein>
<gene>
    <name evidence="3" type="ORF">NF557_10765</name>
</gene>
<dbReference type="Proteomes" id="UP001056535">
    <property type="component" value="Chromosome"/>
</dbReference>
<organism evidence="3 4">
    <name type="scientific">Ornithinimicrobium cryptoxanthini</name>
    <dbReference type="NCBI Taxonomy" id="2934161"/>
    <lineage>
        <taxon>Bacteria</taxon>
        <taxon>Bacillati</taxon>
        <taxon>Actinomycetota</taxon>
        <taxon>Actinomycetes</taxon>
        <taxon>Micrococcales</taxon>
        <taxon>Ornithinimicrobiaceae</taxon>
        <taxon>Ornithinimicrobium</taxon>
    </lineage>
</organism>
<dbReference type="RefSeq" id="WP_252619271.1">
    <property type="nucleotide sequence ID" value="NZ_CP099490.1"/>
</dbReference>
<accession>A0ABY4YED9</accession>
<evidence type="ECO:0000256" key="2">
    <source>
        <dbReference type="SAM" id="MobiDB-lite"/>
    </source>
</evidence>
<feature type="region of interest" description="Disordered" evidence="2">
    <location>
        <begin position="36"/>
        <end position="68"/>
    </location>
</feature>
<evidence type="ECO:0000256" key="1">
    <source>
        <dbReference type="ARBA" id="ARBA00009981"/>
    </source>
</evidence>
<evidence type="ECO:0000313" key="3">
    <source>
        <dbReference type="EMBL" id="USQ75121.1"/>
    </source>
</evidence>
<dbReference type="SUPFAM" id="SSF143120">
    <property type="entry name" value="YefM-like"/>
    <property type="match status" value="1"/>
</dbReference>
<comment type="similarity">
    <text evidence="1">Belongs to the phD/YefM antitoxin family.</text>
</comment>
<sequence length="87" mass="9748">MDTIPHRELRNHSSEILARVSRGESIAVTNHGTLAAIISPPTSSPLERARRAGRVREPRGRVDLTTIRRVQLRETSQESLADLRGDR</sequence>
<dbReference type="EMBL" id="CP099490">
    <property type="protein sequence ID" value="USQ75121.1"/>
    <property type="molecule type" value="Genomic_DNA"/>
</dbReference>
<proteinExistence type="inferred from homology"/>
<feature type="compositionally biased region" description="Basic and acidic residues" evidence="2">
    <location>
        <begin position="47"/>
        <end position="62"/>
    </location>
</feature>
<dbReference type="InterPro" id="IPR036165">
    <property type="entry name" value="YefM-like_sf"/>
</dbReference>
<reference evidence="3" key="1">
    <citation type="submission" date="2022-06" db="EMBL/GenBank/DDBJ databases">
        <title>Ornithinimicrobium JY.X270.</title>
        <authorList>
            <person name="Huang Y."/>
        </authorList>
    </citation>
    <scope>NUCLEOTIDE SEQUENCE</scope>
    <source>
        <strain evidence="3">JY.X270</strain>
    </source>
</reference>
<dbReference type="Gene3D" id="3.40.1620.10">
    <property type="entry name" value="YefM-like domain"/>
    <property type="match status" value="1"/>
</dbReference>
<evidence type="ECO:0000313" key="4">
    <source>
        <dbReference type="Proteomes" id="UP001056535"/>
    </source>
</evidence>
<name>A0ABY4YED9_9MICO</name>
<keyword evidence="4" id="KW-1185">Reference proteome</keyword>